<dbReference type="InterPro" id="IPR015424">
    <property type="entry name" value="PyrdxlP-dep_Trfase"/>
</dbReference>
<dbReference type="InterPro" id="IPR015421">
    <property type="entry name" value="PyrdxlP-dep_Trfase_major"/>
</dbReference>
<keyword evidence="6" id="KW-0456">Lyase</keyword>
<dbReference type="Proteomes" id="UP000198824">
    <property type="component" value="Unassembled WGS sequence"/>
</dbReference>
<evidence type="ECO:0000256" key="1">
    <source>
        <dbReference type="ARBA" id="ARBA00001933"/>
    </source>
</evidence>
<accession>A0A1I6LQY6</accession>
<dbReference type="GO" id="GO:0005737">
    <property type="term" value="C:cytoplasm"/>
    <property type="evidence" value="ECO:0007669"/>
    <property type="project" value="TreeGrafter"/>
</dbReference>
<dbReference type="Gene3D" id="3.90.1150.10">
    <property type="entry name" value="Aspartate Aminotransferase, domain 1"/>
    <property type="match status" value="1"/>
</dbReference>
<dbReference type="GO" id="GO:0030170">
    <property type="term" value="F:pyridoxal phosphate binding"/>
    <property type="evidence" value="ECO:0007669"/>
    <property type="project" value="InterPro"/>
</dbReference>
<protein>
    <submittedName>
        <fullName evidence="6">Methionine-gamma-lyase</fullName>
    </submittedName>
</protein>
<dbReference type="AlphaFoldDB" id="A0A1I6LQY6"/>
<name>A0A1I6LQY6_9SPHN</name>
<feature type="region of interest" description="Disordered" evidence="5">
    <location>
        <begin position="1"/>
        <end position="30"/>
    </location>
</feature>
<proteinExistence type="inferred from homology"/>
<dbReference type="GO" id="GO:0019346">
    <property type="term" value="P:transsulfuration"/>
    <property type="evidence" value="ECO:0007669"/>
    <property type="project" value="InterPro"/>
</dbReference>
<dbReference type="STRING" id="1166337.SAMN05192580_3147"/>
<sequence length="445" mass="47111">MSDETPGTAGTEADLTAVAAPTQRRRPKPEVMEIGGRRLSPATLMMGHGYDPTLSEGSLKPPIFLTSTFVFENAAAGKRHFEGVTGKRPGGAEGLVYSRFNGPNQEILEDRLGIWEDAEDALTFSSGMAAIATVLLAHVRPGDTIVHSAPLYAATETLIGKVLGRFGVHWLDFPAGASRAEIDAVLAKANAGRVALIYLESPANPTNALVDVEAVAAARDAIFTGADKPPIVIDNTFLGPLWQKPLKHGADLVLYSLTKYAGGHSDLVAGGAVGAKAVIDPVRAMRNTIGTITDPNTAWMLLRSLETLELRMSRAGENAAKVCAFLRDHPKVERVGYLGFLDPDSSQGDIYRRHCTGAGSTFSLILRGGEAESFRFLDALKIAKLAVSLGGTETLASHPAAMTHLSVPDARKAALGIGDNLVRISIGVEDADDLIADFKQALDAI</sequence>
<comment type="similarity">
    <text evidence="4">Belongs to the trans-sulfuration enzymes family.</text>
</comment>
<evidence type="ECO:0000256" key="5">
    <source>
        <dbReference type="SAM" id="MobiDB-lite"/>
    </source>
</evidence>
<reference evidence="6 7" key="1">
    <citation type="submission" date="2016-10" db="EMBL/GenBank/DDBJ databases">
        <authorList>
            <person name="de Groot N.N."/>
        </authorList>
    </citation>
    <scope>NUCLEOTIDE SEQUENCE [LARGE SCALE GENOMIC DNA]</scope>
    <source>
        <strain evidence="6 7">S5-249</strain>
    </source>
</reference>
<evidence type="ECO:0000313" key="7">
    <source>
        <dbReference type="Proteomes" id="UP000198824"/>
    </source>
</evidence>
<dbReference type="InterPro" id="IPR015422">
    <property type="entry name" value="PyrdxlP-dep_Trfase_small"/>
</dbReference>
<dbReference type="CDD" id="cd00614">
    <property type="entry name" value="CGS_like"/>
    <property type="match status" value="1"/>
</dbReference>
<evidence type="ECO:0000313" key="6">
    <source>
        <dbReference type="EMBL" id="SFS05843.1"/>
    </source>
</evidence>
<feature type="modified residue" description="N6-(pyridoxal phosphate)lysine" evidence="3">
    <location>
        <position position="259"/>
    </location>
</feature>
<dbReference type="GO" id="GO:0016846">
    <property type="term" value="F:carbon-sulfur lyase activity"/>
    <property type="evidence" value="ECO:0007669"/>
    <property type="project" value="TreeGrafter"/>
</dbReference>
<keyword evidence="2 3" id="KW-0663">Pyridoxal phosphate</keyword>
<keyword evidence="7" id="KW-1185">Reference proteome</keyword>
<organism evidence="6 7">
    <name type="scientific">Sphingomonas jatrophae</name>
    <dbReference type="NCBI Taxonomy" id="1166337"/>
    <lineage>
        <taxon>Bacteria</taxon>
        <taxon>Pseudomonadati</taxon>
        <taxon>Pseudomonadota</taxon>
        <taxon>Alphaproteobacteria</taxon>
        <taxon>Sphingomonadales</taxon>
        <taxon>Sphingomonadaceae</taxon>
        <taxon>Sphingomonas</taxon>
    </lineage>
</organism>
<evidence type="ECO:0000256" key="4">
    <source>
        <dbReference type="RuleBase" id="RU362118"/>
    </source>
</evidence>
<dbReference type="PANTHER" id="PTHR11808">
    <property type="entry name" value="TRANS-SULFURATION ENZYME FAMILY MEMBER"/>
    <property type="match status" value="1"/>
</dbReference>
<dbReference type="Gene3D" id="3.40.640.10">
    <property type="entry name" value="Type I PLP-dependent aspartate aminotransferase-like (Major domain)"/>
    <property type="match status" value="1"/>
</dbReference>
<dbReference type="NCBIfam" id="NF005455">
    <property type="entry name" value="PRK07049.1"/>
    <property type="match status" value="1"/>
</dbReference>
<dbReference type="FunFam" id="3.40.640.10:FF:000046">
    <property type="entry name" value="Cystathionine gamma-lyase"/>
    <property type="match status" value="1"/>
</dbReference>
<comment type="cofactor">
    <cofactor evidence="1 4">
        <name>pyridoxal 5'-phosphate</name>
        <dbReference type="ChEBI" id="CHEBI:597326"/>
    </cofactor>
</comment>
<dbReference type="EMBL" id="FOZG01000002">
    <property type="protein sequence ID" value="SFS05843.1"/>
    <property type="molecule type" value="Genomic_DNA"/>
</dbReference>
<dbReference type="Pfam" id="PF01053">
    <property type="entry name" value="Cys_Met_Meta_PP"/>
    <property type="match status" value="1"/>
</dbReference>
<dbReference type="PIRSF" id="PIRSF001434">
    <property type="entry name" value="CGS"/>
    <property type="match status" value="1"/>
</dbReference>
<dbReference type="RefSeq" id="WP_093316087.1">
    <property type="nucleotide sequence ID" value="NZ_FOZG01000002.1"/>
</dbReference>
<dbReference type="OrthoDB" id="9805807at2"/>
<gene>
    <name evidence="6" type="ORF">SAMN05192580_3147</name>
</gene>
<evidence type="ECO:0000256" key="3">
    <source>
        <dbReference type="PIRSR" id="PIRSR001434-2"/>
    </source>
</evidence>
<dbReference type="InterPro" id="IPR000277">
    <property type="entry name" value="Cys/Met-Metab_PyrdxlP-dep_enz"/>
</dbReference>
<dbReference type="PANTHER" id="PTHR11808:SF86">
    <property type="entry name" value="METHIONINE GAMMA-LYASE"/>
    <property type="match status" value="1"/>
</dbReference>
<dbReference type="SUPFAM" id="SSF53383">
    <property type="entry name" value="PLP-dependent transferases"/>
    <property type="match status" value="1"/>
</dbReference>
<evidence type="ECO:0000256" key="2">
    <source>
        <dbReference type="ARBA" id="ARBA00022898"/>
    </source>
</evidence>